<keyword evidence="2" id="KW-0732">Signal</keyword>
<feature type="region of interest" description="Disordered" evidence="1">
    <location>
        <begin position="395"/>
        <end position="418"/>
    </location>
</feature>
<comment type="caution">
    <text evidence="3">The sequence shown here is derived from an EMBL/GenBank/DDBJ whole genome shotgun (WGS) entry which is preliminary data.</text>
</comment>
<evidence type="ECO:0000313" key="3">
    <source>
        <dbReference type="EMBL" id="KAF5346573.1"/>
    </source>
</evidence>
<evidence type="ECO:0008006" key="5">
    <source>
        <dbReference type="Google" id="ProtNLM"/>
    </source>
</evidence>
<protein>
    <recommendedName>
        <fullName evidence="5">Lectin</fullName>
    </recommendedName>
</protein>
<proteinExistence type="predicted"/>
<sequence>MFKAIQALVALSFLSLATSQVVASPSSATFKRDNATYCPYYSPRSLSTRQNNGNSLSFTGSQWIWTNEFNNGVAPIGTRAFRKTFSPPEGKTPSSLKVAFAVDNGATLFVNGQAIAAEGNWFAAGTYCVPLKPCTNVIGFSATNAATVPNPAGLLVTAEVTYTDGSTSHIASDVSWRTSGPNIPNGWEQLSFDDSSWATAISEGPYPNALYGSIPIGGSDAISIARANWIWTDELPAAAGAVPVGARAFRRVITLPPGQIAQSAQILIAADNEYSIYINGRFVGTGNGFHAAHRFTVTNIPDANGQVVVAVYGVNGPTATSPTAPNPASLLASVQVTSINPDYGCLKNCSSVSSIVTDGQWKANHGTPSGFEKPGFDDSTWTNAVIEGGIGMAPWAPVTADTTDSAPGTPLPGAPAGN</sequence>
<organism evidence="3 4">
    <name type="scientific">Tetrapyrgos nigripes</name>
    <dbReference type="NCBI Taxonomy" id="182062"/>
    <lineage>
        <taxon>Eukaryota</taxon>
        <taxon>Fungi</taxon>
        <taxon>Dikarya</taxon>
        <taxon>Basidiomycota</taxon>
        <taxon>Agaricomycotina</taxon>
        <taxon>Agaricomycetes</taxon>
        <taxon>Agaricomycetidae</taxon>
        <taxon>Agaricales</taxon>
        <taxon>Marasmiineae</taxon>
        <taxon>Marasmiaceae</taxon>
        <taxon>Tetrapyrgos</taxon>
    </lineage>
</organism>
<dbReference type="OrthoDB" id="10036721at2759"/>
<evidence type="ECO:0000256" key="2">
    <source>
        <dbReference type="SAM" id="SignalP"/>
    </source>
</evidence>
<dbReference type="EMBL" id="JAACJM010000101">
    <property type="protein sequence ID" value="KAF5346573.1"/>
    <property type="molecule type" value="Genomic_DNA"/>
</dbReference>
<accession>A0A8H5FS03</accession>
<evidence type="ECO:0000256" key="1">
    <source>
        <dbReference type="SAM" id="MobiDB-lite"/>
    </source>
</evidence>
<feature type="signal peptide" evidence="2">
    <location>
        <begin position="1"/>
        <end position="19"/>
    </location>
</feature>
<keyword evidence="4" id="KW-1185">Reference proteome</keyword>
<gene>
    <name evidence="3" type="ORF">D9758_013477</name>
</gene>
<dbReference type="SUPFAM" id="SSF49785">
    <property type="entry name" value="Galactose-binding domain-like"/>
    <property type="match status" value="1"/>
</dbReference>
<reference evidence="3 4" key="1">
    <citation type="journal article" date="2020" name="ISME J.">
        <title>Uncovering the hidden diversity of litter-decomposition mechanisms in mushroom-forming fungi.</title>
        <authorList>
            <person name="Floudas D."/>
            <person name="Bentzer J."/>
            <person name="Ahren D."/>
            <person name="Johansson T."/>
            <person name="Persson P."/>
            <person name="Tunlid A."/>
        </authorList>
    </citation>
    <scope>NUCLEOTIDE SEQUENCE [LARGE SCALE GENOMIC DNA]</scope>
    <source>
        <strain evidence="3 4">CBS 291.85</strain>
    </source>
</reference>
<name>A0A8H5FS03_9AGAR</name>
<feature type="chain" id="PRO_5034931483" description="Lectin" evidence="2">
    <location>
        <begin position="20"/>
        <end position="418"/>
    </location>
</feature>
<evidence type="ECO:0000313" key="4">
    <source>
        <dbReference type="Proteomes" id="UP000559256"/>
    </source>
</evidence>
<dbReference type="Gene3D" id="2.60.120.260">
    <property type="entry name" value="Galactose-binding domain-like"/>
    <property type="match status" value="2"/>
</dbReference>
<dbReference type="InterPro" id="IPR008979">
    <property type="entry name" value="Galactose-bd-like_sf"/>
</dbReference>
<feature type="compositionally biased region" description="Pro residues" evidence="1">
    <location>
        <begin position="409"/>
        <end position="418"/>
    </location>
</feature>
<dbReference type="AlphaFoldDB" id="A0A8H5FS03"/>
<dbReference type="Proteomes" id="UP000559256">
    <property type="component" value="Unassembled WGS sequence"/>
</dbReference>